<comment type="caution">
    <text evidence="1">The sequence shown here is derived from an EMBL/GenBank/DDBJ whole genome shotgun (WGS) entry which is preliminary data.</text>
</comment>
<gene>
    <name evidence="1" type="ORF">HDA42_001006</name>
</gene>
<proteinExistence type="predicted"/>
<keyword evidence="2" id="KW-1185">Reference proteome</keyword>
<evidence type="ECO:0000313" key="1">
    <source>
        <dbReference type="EMBL" id="MBA9051828.1"/>
    </source>
</evidence>
<evidence type="ECO:0000313" key="2">
    <source>
        <dbReference type="Proteomes" id="UP000577386"/>
    </source>
</evidence>
<dbReference type="EMBL" id="JACJIJ010000002">
    <property type="protein sequence ID" value="MBA9051828.1"/>
    <property type="molecule type" value="Genomic_DNA"/>
</dbReference>
<sequence length="50" mass="5470">MTDLPYLDCTRPVIAMIGPPEHIALLSLPMLSLMRAAHRLRGAALGVTER</sequence>
<dbReference type="Proteomes" id="UP000577386">
    <property type="component" value="Unassembled WGS sequence"/>
</dbReference>
<accession>A0A7W3NJU5</accession>
<dbReference type="GeneID" id="93979540"/>
<dbReference type="RefSeq" id="WP_182774907.1">
    <property type="nucleotide sequence ID" value="NZ_BAAAHW010000034.1"/>
</dbReference>
<organism evidence="1 2">
    <name type="scientific">Streptomyces murinus</name>
    <dbReference type="NCBI Taxonomy" id="33900"/>
    <lineage>
        <taxon>Bacteria</taxon>
        <taxon>Bacillati</taxon>
        <taxon>Actinomycetota</taxon>
        <taxon>Actinomycetes</taxon>
        <taxon>Kitasatosporales</taxon>
        <taxon>Streptomycetaceae</taxon>
        <taxon>Streptomyces</taxon>
    </lineage>
</organism>
<name>A0A7W3NJU5_STRMR</name>
<dbReference type="AlphaFoldDB" id="A0A7W3NJU5"/>
<reference evidence="1 2" key="1">
    <citation type="submission" date="2020-08" db="EMBL/GenBank/DDBJ databases">
        <title>Sequencing the genomes of 1000 actinobacteria strains.</title>
        <authorList>
            <person name="Klenk H.-P."/>
        </authorList>
    </citation>
    <scope>NUCLEOTIDE SEQUENCE [LARGE SCALE GENOMIC DNA]</scope>
    <source>
        <strain evidence="1 2">DSM 41827</strain>
    </source>
</reference>
<protein>
    <submittedName>
        <fullName evidence="1">Uncharacterized protein</fullName>
    </submittedName>
</protein>